<dbReference type="Gene3D" id="3.30.1330.60">
    <property type="entry name" value="OmpA-like domain"/>
    <property type="match status" value="1"/>
</dbReference>
<keyword evidence="3" id="KW-0998">Cell outer membrane</keyword>
<dbReference type="OrthoDB" id="1488841at2"/>
<evidence type="ECO:0000256" key="1">
    <source>
        <dbReference type="ARBA" id="ARBA00004442"/>
    </source>
</evidence>
<proteinExistence type="predicted"/>
<keyword evidence="2 4" id="KW-0472">Membrane</keyword>
<evidence type="ECO:0000256" key="3">
    <source>
        <dbReference type="ARBA" id="ARBA00023237"/>
    </source>
</evidence>
<evidence type="ECO:0000313" key="7">
    <source>
        <dbReference type="EMBL" id="PWJ42200.1"/>
    </source>
</evidence>
<dbReference type="SUPFAM" id="SSF82171">
    <property type="entry name" value="DPP6 N-terminal domain-like"/>
    <property type="match status" value="1"/>
</dbReference>
<dbReference type="Proteomes" id="UP000245535">
    <property type="component" value="Unassembled WGS sequence"/>
</dbReference>
<dbReference type="PANTHER" id="PTHR30329">
    <property type="entry name" value="STATOR ELEMENT OF FLAGELLAR MOTOR COMPLEX"/>
    <property type="match status" value="1"/>
</dbReference>
<dbReference type="SUPFAM" id="SSF48452">
    <property type="entry name" value="TPR-like"/>
    <property type="match status" value="1"/>
</dbReference>
<dbReference type="InterPro" id="IPR036737">
    <property type="entry name" value="OmpA-like_sf"/>
</dbReference>
<evidence type="ECO:0000259" key="6">
    <source>
        <dbReference type="PROSITE" id="PS51123"/>
    </source>
</evidence>
<dbReference type="InterPro" id="IPR011659">
    <property type="entry name" value="WD40"/>
</dbReference>
<dbReference type="Pfam" id="PF00691">
    <property type="entry name" value="OmpA"/>
    <property type="match status" value="1"/>
</dbReference>
<dbReference type="Pfam" id="PF07676">
    <property type="entry name" value="PD40"/>
    <property type="match status" value="2"/>
</dbReference>
<organism evidence="7 8">
    <name type="scientific">Sediminitomix flava</name>
    <dbReference type="NCBI Taxonomy" id="379075"/>
    <lineage>
        <taxon>Bacteria</taxon>
        <taxon>Pseudomonadati</taxon>
        <taxon>Bacteroidota</taxon>
        <taxon>Cytophagia</taxon>
        <taxon>Cytophagales</taxon>
        <taxon>Flammeovirgaceae</taxon>
        <taxon>Sediminitomix</taxon>
    </lineage>
</organism>
<dbReference type="InterPro" id="IPR011042">
    <property type="entry name" value="6-blade_b-propeller_TolB-like"/>
</dbReference>
<evidence type="ECO:0000313" key="8">
    <source>
        <dbReference type="Proteomes" id="UP000245535"/>
    </source>
</evidence>
<dbReference type="EMBL" id="QGDO01000003">
    <property type="protein sequence ID" value="PWJ42200.1"/>
    <property type="molecule type" value="Genomic_DNA"/>
</dbReference>
<dbReference type="RefSeq" id="WP_109618944.1">
    <property type="nucleotide sequence ID" value="NZ_QGDO01000003.1"/>
</dbReference>
<keyword evidence="8" id="KW-1185">Reference proteome</keyword>
<reference evidence="7 8" key="1">
    <citation type="submission" date="2018-03" db="EMBL/GenBank/DDBJ databases">
        <title>Genomic Encyclopedia of Archaeal and Bacterial Type Strains, Phase II (KMG-II): from individual species to whole genera.</title>
        <authorList>
            <person name="Goeker M."/>
        </authorList>
    </citation>
    <scope>NUCLEOTIDE SEQUENCE [LARGE SCALE GENOMIC DNA]</scope>
    <source>
        <strain evidence="7 8">DSM 28229</strain>
    </source>
</reference>
<sequence>MKNYFFYKAILFILFLCQTNLLSAQNKKEQKGDRLVEKYAYLAATEAYKQALSEKQVDSSAVAHKLASCYRKLNDPQNMVFWYASIIDSDFIESVDKYYYAQALSSIGNYADSKFWFDVYLKEVPNDERAKKFSQTLVSLEDINSESEWFTLSDVTFNSEHSDFSPMFYGEGLVFVSARNEKSKKHSWDDTRFLDLFYTSESDTIGFEIPKLFYSKINTRYHEGPLAFYDHESKLVVTRNNYENRKLLKDNKGVTKLKLYFSSKDSLGNWSRVVPFKYNNDNYSVGHPTITEDGQTLYFVSDKPAGIGGTDIYVSKLKENGKWSKPQNLGEKINTKGDEMFPFLYNNEKLYFSSNGHGGLGGLDVFIYDLSSQEITNIGAPINSSRDDFGIILNEAGNEGYFSSNRLTEDGNDNIYHFTFEKPDFQELLLTVRDSVTSKVISDAKVHLEGEFIKESEISTDSLGQSRLQLALGYNYSIDISKESYIDKGLTFKNEKSTTALEVLLTRDCLSFEGEIIATTSNINGTLLTLVDNATGEVQKLLLDDHTYSFCVEPYHSYKLKITNDQFFTKEVEIKIEDKPAIVKTEIVPIELGKSFKLENIHYDLNKANIRKDAAIELNKLVKILKDNPAIEIELGSHTDSRGSDSYNLKLSERRAASAVKYIITQGIDPSRLSSKGYGETQLINQCSNGISCSAEEHQANRRTEFKVLRIRKRIM</sequence>
<dbReference type="PROSITE" id="PS51123">
    <property type="entry name" value="OMPA_2"/>
    <property type="match status" value="1"/>
</dbReference>
<dbReference type="Gene3D" id="2.120.10.30">
    <property type="entry name" value="TolB, C-terminal domain"/>
    <property type="match status" value="1"/>
</dbReference>
<protein>
    <submittedName>
        <fullName evidence="7">Outer membrane protein OmpA-like peptidoglycan-associated protein</fullName>
    </submittedName>
</protein>
<dbReference type="Gene3D" id="1.25.40.10">
    <property type="entry name" value="Tetratricopeptide repeat domain"/>
    <property type="match status" value="1"/>
</dbReference>
<name>A0A315ZA46_SEDFL</name>
<dbReference type="CDD" id="cd07185">
    <property type="entry name" value="OmpA_C-like"/>
    <property type="match status" value="1"/>
</dbReference>
<evidence type="ECO:0000256" key="4">
    <source>
        <dbReference type="PROSITE-ProRule" id="PRU00473"/>
    </source>
</evidence>
<feature type="chain" id="PRO_5016454687" evidence="5">
    <location>
        <begin position="25"/>
        <end position="716"/>
    </location>
</feature>
<dbReference type="AlphaFoldDB" id="A0A315ZA46"/>
<dbReference type="InterPro" id="IPR050330">
    <property type="entry name" value="Bact_OuterMem_StrucFunc"/>
</dbReference>
<dbReference type="InterPro" id="IPR006665">
    <property type="entry name" value="OmpA-like"/>
</dbReference>
<dbReference type="InterPro" id="IPR006664">
    <property type="entry name" value="OMP_bac"/>
</dbReference>
<comment type="caution">
    <text evidence="7">The sequence shown here is derived from an EMBL/GenBank/DDBJ whole genome shotgun (WGS) entry which is preliminary data.</text>
</comment>
<dbReference type="SUPFAM" id="SSF103088">
    <property type="entry name" value="OmpA-like"/>
    <property type="match status" value="1"/>
</dbReference>
<feature type="signal peptide" evidence="5">
    <location>
        <begin position="1"/>
        <end position="24"/>
    </location>
</feature>
<dbReference type="PRINTS" id="PR01021">
    <property type="entry name" value="OMPADOMAIN"/>
</dbReference>
<evidence type="ECO:0000256" key="2">
    <source>
        <dbReference type="ARBA" id="ARBA00023136"/>
    </source>
</evidence>
<dbReference type="InterPro" id="IPR011990">
    <property type="entry name" value="TPR-like_helical_dom_sf"/>
</dbReference>
<gene>
    <name evidence="7" type="ORF">BC781_103451</name>
</gene>
<keyword evidence="5" id="KW-0732">Signal</keyword>
<evidence type="ECO:0000256" key="5">
    <source>
        <dbReference type="SAM" id="SignalP"/>
    </source>
</evidence>
<dbReference type="GO" id="GO:0009279">
    <property type="term" value="C:cell outer membrane"/>
    <property type="evidence" value="ECO:0007669"/>
    <property type="project" value="UniProtKB-SubCell"/>
</dbReference>
<feature type="domain" description="OmpA-like" evidence="6">
    <location>
        <begin position="590"/>
        <end position="712"/>
    </location>
</feature>
<comment type="subcellular location">
    <subcellularLocation>
        <location evidence="1">Cell outer membrane</location>
    </subcellularLocation>
</comment>
<accession>A0A315ZA46</accession>
<dbReference type="PANTHER" id="PTHR30329:SF21">
    <property type="entry name" value="LIPOPROTEIN YIAD-RELATED"/>
    <property type="match status" value="1"/>
</dbReference>